<evidence type="ECO:0000313" key="10">
    <source>
        <dbReference type="EMBL" id="SDF41247.1"/>
    </source>
</evidence>
<protein>
    <recommendedName>
        <fullName evidence="2">histidine kinase</fullName>
        <ecNumber evidence="2">2.7.13.3</ecNumber>
    </recommendedName>
</protein>
<dbReference type="SUPFAM" id="SSF47384">
    <property type="entry name" value="Homodimeric domain of signal transducing histidine kinase"/>
    <property type="match status" value="1"/>
</dbReference>
<dbReference type="Gene3D" id="3.30.565.10">
    <property type="entry name" value="Histidine kinase-like ATPase, C-terminal domain"/>
    <property type="match status" value="1"/>
</dbReference>
<feature type="domain" description="PAC" evidence="9">
    <location>
        <begin position="329"/>
        <end position="381"/>
    </location>
</feature>
<dbReference type="eggNOG" id="COG3290">
    <property type="taxonomic scope" value="Bacteria"/>
</dbReference>
<dbReference type="InterPro" id="IPR004358">
    <property type="entry name" value="Sig_transdc_His_kin-like_C"/>
</dbReference>
<dbReference type="CDD" id="cd00075">
    <property type="entry name" value="HATPase"/>
    <property type="match status" value="1"/>
</dbReference>
<accession>A0A1G7KVI5</accession>
<dbReference type="PRINTS" id="PR00344">
    <property type="entry name" value="BCTRLSENSOR"/>
</dbReference>
<dbReference type="Proteomes" id="UP000182114">
    <property type="component" value="Unassembled WGS sequence"/>
</dbReference>
<dbReference type="Pfam" id="PF13426">
    <property type="entry name" value="PAS_9"/>
    <property type="match status" value="3"/>
</dbReference>
<evidence type="ECO:0000259" key="9">
    <source>
        <dbReference type="PROSITE" id="PS50113"/>
    </source>
</evidence>
<dbReference type="NCBIfam" id="TIGR00229">
    <property type="entry name" value="sensory_box"/>
    <property type="match status" value="3"/>
</dbReference>
<name>A0A1G7KVI5_9FLAO</name>
<dbReference type="InterPro" id="IPR000014">
    <property type="entry name" value="PAS"/>
</dbReference>
<feature type="domain" description="PAS" evidence="8">
    <location>
        <begin position="7"/>
        <end position="81"/>
    </location>
</feature>
<dbReference type="RefSeq" id="WP_074539290.1">
    <property type="nucleotide sequence ID" value="NZ_FNBD01000014.1"/>
</dbReference>
<reference evidence="11" key="1">
    <citation type="submission" date="2016-10" db="EMBL/GenBank/DDBJ databases">
        <authorList>
            <person name="Varghese N."/>
            <person name="Submissions S."/>
        </authorList>
    </citation>
    <scope>NUCLEOTIDE SEQUENCE [LARGE SCALE GENOMIC DNA]</scope>
    <source>
        <strain evidence="11">DSM 24729</strain>
    </source>
</reference>
<feature type="domain" description="PAS" evidence="8">
    <location>
        <begin position="131"/>
        <end position="204"/>
    </location>
</feature>
<keyword evidence="5" id="KW-0418">Kinase</keyword>
<evidence type="ECO:0000256" key="4">
    <source>
        <dbReference type="ARBA" id="ARBA00022679"/>
    </source>
</evidence>
<dbReference type="InterPro" id="IPR036097">
    <property type="entry name" value="HisK_dim/P_sf"/>
</dbReference>
<dbReference type="CDD" id="cd00082">
    <property type="entry name" value="HisKA"/>
    <property type="match status" value="1"/>
</dbReference>
<evidence type="ECO:0000259" key="8">
    <source>
        <dbReference type="PROSITE" id="PS50112"/>
    </source>
</evidence>
<dbReference type="eggNOG" id="COG2205">
    <property type="taxonomic scope" value="Bacteria"/>
</dbReference>
<dbReference type="InterPro" id="IPR003661">
    <property type="entry name" value="HisK_dim/P_dom"/>
</dbReference>
<dbReference type="InterPro" id="IPR003594">
    <property type="entry name" value="HATPase_dom"/>
</dbReference>
<dbReference type="Gene3D" id="3.30.450.20">
    <property type="entry name" value="PAS domain"/>
    <property type="match status" value="3"/>
</dbReference>
<evidence type="ECO:0000259" key="7">
    <source>
        <dbReference type="PROSITE" id="PS50109"/>
    </source>
</evidence>
<sequence>MQAFEKNSTIFNLLSEGVSEGIIVVNKKQNVVASNSAAEKMFGYDKDELIGQPLEILIPKRYHPNHDKHVDNFISKSEKRQMGHGRELFGVRKNGEEFPLEAGLNPFELYDTTYVMALVIDITNRKAVEKDLRMKSEALQSASNGIVISDALKPDNPIIYCNASFQTLTGYSEEETIGKNCRFLQGDDKDQDCIVNMRNAIKKGESSQAILRNYRKDGSLFYNDLYITPIKDRFGTITNYIGIQNDVTERVKSQQEKEHWAKIFNESLNEIFLFDKDSLRFINANKGAQNNIGYTVKELKKFTPVDIKPNFTEKQFRKVLVPLITNEEEKIKFETVHQRKDGTQYPAEVHLQLSRFGDQDVFLAIILDITDRKNYTLKLEKTVQERTKQLTEALAKEKELNELKTRFLSLVSHEFKTPLSSILTSITLLAKYTQTEQQEKRDKHVNTIKSKVRYLDTILTDFLSVERLDSGKINYSLEEFPLSKLLDDVIYNANMLLKTGQRISYPRNIDDLFIYFDEKTLALALSNLVHNAIKYSPEDTAIDIIVANNTDTIEIKVVDHGIGIPEEEQKHIFNRYFRAENALLTQGTGIGLNIAKQHLENLGTSLDFTSSENEGSIFTITIPKDLKQYAHENYFIN</sequence>
<dbReference type="Pfam" id="PF00512">
    <property type="entry name" value="HisKA"/>
    <property type="match status" value="1"/>
</dbReference>
<dbReference type="InterPro" id="IPR036890">
    <property type="entry name" value="HATPase_C_sf"/>
</dbReference>
<dbReference type="EC" id="2.7.13.3" evidence="2"/>
<evidence type="ECO:0000256" key="6">
    <source>
        <dbReference type="ARBA" id="ARBA00023012"/>
    </source>
</evidence>
<comment type="catalytic activity">
    <reaction evidence="1">
        <text>ATP + protein L-histidine = ADP + protein N-phospho-L-histidine.</text>
        <dbReference type="EC" id="2.7.13.3"/>
    </reaction>
</comment>
<feature type="domain" description="PAC" evidence="9">
    <location>
        <begin position="205"/>
        <end position="259"/>
    </location>
</feature>
<organism evidence="10 11">
    <name type="scientific">Cellulophaga baltica</name>
    <dbReference type="NCBI Taxonomy" id="76594"/>
    <lineage>
        <taxon>Bacteria</taxon>
        <taxon>Pseudomonadati</taxon>
        <taxon>Bacteroidota</taxon>
        <taxon>Flavobacteriia</taxon>
        <taxon>Flavobacteriales</taxon>
        <taxon>Flavobacteriaceae</taxon>
        <taxon>Cellulophaga</taxon>
    </lineage>
</organism>
<dbReference type="InterPro" id="IPR005467">
    <property type="entry name" value="His_kinase_dom"/>
</dbReference>
<dbReference type="InterPro" id="IPR050736">
    <property type="entry name" value="Sensor_HK_Regulatory"/>
</dbReference>
<dbReference type="GO" id="GO:0000155">
    <property type="term" value="F:phosphorelay sensor kinase activity"/>
    <property type="evidence" value="ECO:0007669"/>
    <property type="project" value="InterPro"/>
</dbReference>
<proteinExistence type="predicted"/>
<dbReference type="PANTHER" id="PTHR43711:SF26">
    <property type="entry name" value="SENSOR HISTIDINE KINASE RCSC"/>
    <property type="match status" value="1"/>
</dbReference>
<dbReference type="CDD" id="cd00130">
    <property type="entry name" value="PAS"/>
    <property type="match status" value="3"/>
</dbReference>
<dbReference type="PROSITE" id="PS50113">
    <property type="entry name" value="PAC"/>
    <property type="match status" value="2"/>
</dbReference>
<dbReference type="SMART" id="SM00387">
    <property type="entry name" value="HATPase_c"/>
    <property type="match status" value="1"/>
</dbReference>
<dbReference type="Pfam" id="PF02518">
    <property type="entry name" value="HATPase_c"/>
    <property type="match status" value="1"/>
</dbReference>
<dbReference type="EMBL" id="FNBD01000014">
    <property type="protein sequence ID" value="SDF41247.1"/>
    <property type="molecule type" value="Genomic_DNA"/>
</dbReference>
<dbReference type="InterPro" id="IPR001610">
    <property type="entry name" value="PAC"/>
</dbReference>
<feature type="domain" description="Histidine kinase" evidence="7">
    <location>
        <begin position="410"/>
        <end position="626"/>
    </location>
</feature>
<dbReference type="SMART" id="SM00091">
    <property type="entry name" value="PAS"/>
    <property type="match status" value="3"/>
</dbReference>
<keyword evidence="3" id="KW-0597">Phosphoprotein</keyword>
<dbReference type="PROSITE" id="PS50112">
    <property type="entry name" value="PAS"/>
    <property type="match status" value="2"/>
</dbReference>
<dbReference type="AlphaFoldDB" id="A0A1G7KVI5"/>
<keyword evidence="11" id="KW-1185">Reference proteome</keyword>
<dbReference type="InterPro" id="IPR000700">
    <property type="entry name" value="PAS-assoc_C"/>
</dbReference>
<dbReference type="PROSITE" id="PS50109">
    <property type="entry name" value="HIS_KIN"/>
    <property type="match status" value="1"/>
</dbReference>
<evidence type="ECO:0000256" key="2">
    <source>
        <dbReference type="ARBA" id="ARBA00012438"/>
    </source>
</evidence>
<dbReference type="SUPFAM" id="SSF55785">
    <property type="entry name" value="PYP-like sensor domain (PAS domain)"/>
    <property type="match status" value="3"/>
</dbReference>
<dbReference type="SMART" id="SM00086">
    <property type="entry name" value="PAC"/>
    <property type="match status" value="3"/>
</dbReference>
<dbReference type="PANTHER" id="PTHR43711">
    <property type="entry name" value="TWO-COMPONENT HISTIDINE KINASE"/>
    <property type="match status" value="1"/>
</dbReference>
<evidence type="ECO:0000256" key="1">
    <source>
        <dbReference type="ARBA" id="ARBA00000085"/>
    </source>
</evidence>
<evidence type="ECO:0000256" key="5">
    <source>
        <dbReference type="ARBA" id="ARBA00022777"/>
    </source>
</evidence>
<dbReference type="SMART" id="SM00388">
    <property type="entry name" value="HisKA"/>
    <property type="match status" value="1"/>
</dbReference>
<evidence type="ECO:0000256" key="3">
    <source>
        <dbReference type="ARBA" id="ARBA00022553"/>
    </source>
</evidence>
<dbReference type="SUPFAM" id="SSF55874">
    <property type="entry name" value="ATPase domain of HSP90 chaperone/DNA topoisomerase II/histidine kinase"/>
    <property type="match status" value="1"/>
</dbReference>
<gene>
    <name evidence="10" type="ORF">SAMN04487992_11435</name>
</gene>
<evidence type="ECO:0000313" key="11">
    <source>
        <dbReference type="Proteomes" id="UP000182114"/>
    </source>
</evidence>
<keyword evidence="4" id="KW-0808">Transferase</keyword>
<keyword evidence="6" id="KW-0902">Two-component regulatory system</keyword>
<dbReference type="InterPro" id="IPR035965">
    <property type="entry name" value="PAS-like_dom_sf"/>
</dbReference>
<dbReference type="Gene3D" id="1.10.287.130">
    <property type="match status" value="1"/>
</dbReference>